<name>A0A2Z2LBC7_9RICK</name>
<protein>
    <submittedName>
        <fullName evidence="1">Uncharacterized protein</fullName>
    </submittedName>
</protein>
<gene>
    <name evidence="1" type="ORF">AOV_01185</name>
</gene>
<accession>A0A2Z2LBC7</accession>
<reference evidence="2" key="1">
    <citation type="submission" date="2018-06" db="EMBL/GenBank/DDBJ databases">
        <title>The Anaplasma ovis genome reveals a high proportion of pseudogenes.</title>
        <authorList>
            <person name="Liu Z."/>
            <person name="Peasley A.M."/>
            <person name="Yang J."/>
            <person name="Li Y."/>
            <person name="Guan G."/>
            <person name="Luo J."/>
            <person name="Yin H."/>
            <person name="Brayton K.A."/>
        </authorList>
    </citation>
    <scope>NUCLEOTIDE SEQUENCE [LARGE SCALE GENOMIC DNA]</scope>
    <source>
        <strain evidence="2">Haibei</strain>
    </source>
</reference>
<evidence type="ECO:0000313" key="1">
    <source>
        <dbReference type="EMBL" id="ASI47528.1"/>
    </source>
</evidence>
<reference evidence="1 2" key="2">
    <citation type="journal article" date="2019" name="BMC Genomics">
        <title>The Anaplasma ovis genome reveals a high proportion of pseudogenes.</title>
        <authorList>
            <person name="Liu Z."/>
            <person name="Peasley A.M."/>
            <person name="Yang J."/>
            <person name="Li Y."/>
            <person name="Guan G."/>
            <person name="Luo J."/>
            <person name="Yin H."/>
            <person name="Brayton K.A."/>
        </authorList>
    </citation>
    <scope>NUCLEOTIDE SEQUENCE [LARGE SCALE GENOMIC DNA]</scope>
    <source>
        <strain evidence="1 2">Haibei</strain>
    </source>
</reference>
<proteinExistence type="predicted"/>
<sequence>MVLALPETYLILSQNVRNDHKFASVICIHAGYDYNGATLVCCWLRGACGAIRGEITTSRSRGVTRISTYGTPGCHLARVGSPVPDGMAEHTHKRKAMVRRLVERGALVANSPRGWCT</sequence>
<dbReference type="EMBL" id="CP015994">
    <property type="protein sequence ID" value="ASI47528.1"/>
    <property type="molecule type" value="Genomic_DNA"/>
</dbReference>
<dbReference type="Proteomes" id="UP000259762">
    <property type="component" value="Chromosome"/>
</dbReference>
<organism evidence="1 2">
    <name type="scientific">Anaplasma ovis str. Haibei</name>
    <dbReference type="NCBI Taxonomy" id="1248439"/>
    <lineage>
        <taxon>Bacteria</taxon>
        <taxon>Pseudomonadati</taxon>
        <taxon>Pseudomonadota</taxon>
        <taxon>Alphaproteobacteria</taxon>
        <taxon>Rickettsiales</taxon>
        <taxon>Anaplasmataceae</taxon>
        <taxon>Anaplasma</taxon>
    </lineage>
</organism>
<dbReference type="KEGG" id="aoh:AOV_01185"/>
<keyword evidence="2" id="KW-1185">Reference proteome</keyword>
<evidence type="ECO:0000313" key="2">
    <source>
        <dbReference type="Proteomes" id="UP000259762"/>
    </source>
</evidence>
<dbReference type="AlphaFoldDB" id="A0A2Z2LBC7"/>